<evidence type="ECO:0000313" key="1">
    <source>
        <dbReference type="EMBL" id="XAI70133.1"/>
    </source>
</evidence>
<reference evidence="1" key="1">
    <citation type="journal article" date="2024" name="J. Gen. Virol.">
        <title>Novel phages of Pseudomonas syringae unveil numerous potential auxiliary metabolic genes.</title>
        <authorList>
            <person name="Feltin C."/>
            <person name="Garneau J.R."/>
            <person name="Morris C.E."/>
            <person name="Berard A."/>
            <person name="Torres-Barcelo C."/>
        </authorList>
    </citation>
    <scope>NUCLEOTIDE SEQUENCE</scope>
</reference>
<sequence length="135" mass="15234">MKEKVEIDVLDKLTVVPSKFKAYFGDDVETFKAELKLAIKNLERTEELMAQMFVDQTEASMKAIRLEVADINGTMNKVMSTRFNSANKMTDLVAVTVWGTLMAAFSDQTKLTPEQRAMMIKTGAYHDLMRSGVSR</sequence>
<organism evidence="1">
    <name type="scientific">Pseudomonas phage Nican01</name>
    <dbReference type="NCBI Taxonomy" id="3138540"/>
    <lineage>
        <taxon>Viruses</taxon>
        <taxon>Duplodnaviria</taxon>
        <taxon>Heunggongvirae</taxon>
        <taxon>Uroviricota</taxon>
        <taxon>Caudoviricetes</taxon>
        <taxon>Nickievirus</taxon>
    </lineage>
</organism>
<protein>
    <submittedName>
        <fullName evidence="1">Uncharacterized protein</fullName>
    </submittedName>
</protein>
<name>A0AAU6W0Q7_9CAUD</name>
<proteinExistence type="predicted"/>
<dbReference type="EMBL" id="PP179318">
    <property type="protein sequence ID" value="XAI70133.1"/>
    <property type="molecule type" value="Genomic_DNA"/>
</dbReference>
<gene>
    <name evidence="1" type="ORF">Nican01_00120</name>
</gene>
<accession>A0AAU6W0Q7</accession>